<evidence type="ECO:0000259" key="6">
    <source>
        <dbReference type="PROSITE" id="PS50112"/>
    </source>
</evidence>
<organism evidence="7 8">
    <name type="scientific">Coprococcus catus</name>
    <dbReference type="NCBI Taxonomy" id="116085"/>
    <lineage>
        <taxon>Bacteria</taxon>
        <taxon>Bacillati</taxon>
        <taxon>Bacillota</taxon>
        <taxon>Clostridia</taxon>
        <taxon>Lachnospirales</taxon>
        <taxon>Lachnospiraceae</taxon>
        <taxon>Coprococcus</taxon>
    </lineage>
</organism>
<dbReference type="Gene3D" id="1.10.8.60">
    <property type="match status" value="1"/>
</dbReference>
<dbReference type="InterPro" id="IPR009057">
    <property type="entry name" value="Homeodomain-like_sf"/>
</dbReference>
<comment type="caution">
    <text evidence="7">The sequence shown here is derived from an EMBL/GenBank/DDBJ whole genome shotgun (WGS) entry which is preliminary data.</text>
</comment>
<dbReference type="GO" id="GO:0006355">
    <property type="term" value="P:regulation of DNA-templated transcription"/>
    <property type="evidence" value="ECO:0007669"/>
    <property type="project" value="InterPro"/>
</dbReference>
<feature type="domain" description="PAS" evidence="6">
    <location>
        <begin position="4"/>
        <end position="52"/>
    </location>
</feature>
<dbReference type="Gene3D" id="3.30.450.20">
    <property type="entry name" value="PAS domain"/>
    <property type="match status" value="1"/>
</dbReference>
<dbReference type="FunFam" id="3.40.50.300:FF:000006">
    <property type="entry name" value="DNA-binding transcriptional regulator NtrC"/>
    <property type="match status" value="1"/>
</dbReference>
<dbReference type="InterPro" id="IPR003593">
    <property type="entry name" value="AAA+_ATPase"/>
</dbReference>
<feature type="domain" description="Sigma-54 factor interaction" evidence="5">
    <location>
        <begin position="144"/>
        <end position="373"/>
    </location>
</feature>
<dbReference type="InterPro" id="IPR025662">
    <property type="entry name" value="Sigma_54_int_dom_ATP-bd_1"/>
</dbReference>
<accession>A0A3E2TTB2</accession>
<dbReference type="GO" id="GO:0043565">
    <property type="term" value="F:sequence-specific DNA binding"/>
    <property type="evidence" value="ECO:0007669"/>
    <property type="project" value="InterPro"/>
</dbReference>
<dbReference type="InterPro" id="IPR027417">
    <property type="entry name" value="P-loop_NTPase"/>
</dbReference>
<evidence type="ECO:0000256" key="1">
    <source>
        <dbReference type="ARBA" id="ARBA00022741"/>
    </source>
</evidence>
<evidence type="ECO:0000256" key="4">
    <source>
        <dbReference type="ARBA" id="ARBA00023163"/>
    </source>
</evidence>
<dbReference type="Proteomes" id="UP000260773">
    <property type="component" value="Unassembled WGS sequence"/>
</dbReference>
<keyword evidence="2" id="KW-0067">ATP-binding</keyword>
<protein>
    <submittedName>
        <fullName evidence="7">PAS domain S-box protein</fullName>
    </submittedName>
</protein>
<dbReference type="InterPro" id="IPR025943">
    <property type="entry name" value="Sigma_54_int_dom_ATP-bd_2"/>
</dbReference>
<dbReference type="SUPFAM" id="SSF46689">
    <property type="entry name" value="Homeodomain-like"/>
    <property type="match status" value="1"/>
</dbReference>
<gene>
    <name evidence="7" type="ORF">DW070_00430</name>
</gene>
<dbReference type="InterPro" id="IPR000014">
    <property type="entry name" value="PAS"/>
</dbReference>
<dbReference type="InterPro" id="IPR002078">
    <property type="entry name" value="Sigma_54_int"/>
</dbReference>
<dbReference type="Pfam" id="PF02954">
    <property type="entry name" value="HTH_8"/>
    <property type="match status" value="1"/>
</dbReference>
<dbReference type="Pfam" id="PF25601">
    <property type="entry name" value="AAA_lid_14"/>
    <property type="match status" value="1"/>
</dbReference>
<dbReference type="Gene3D" id="1.10.10.60">
    <property type="entry name" value="Homeodomain-like"/>
    <property type="match status" value="1"/>
</dbReference>
<dbReference type="EMBL" id="QVEP01000001">
    <property type="protein sequence ID" value="RGB82446.1"/>
    <property type="molecule type" value="Genomic_DNA"/>
</dbReference>
<reference evidence="7 8" key="1">
    <citation type="submission" date="2018-08" db="EMBL/GenBank/DDBJ databases">
        <title>A genome reference for cultivated species of the human gut microbiota.</title>
        <authorList>
            <person name="Zou Y."/>
            <person name="Xue W."/>
            <person name="Luo G."/>
        </authorList>
    </citation>
    <scope>NUCLEOTIDE SEQUENCE [LARGE SCALE GENOMIC DNA]</scope>
    <source>
        <strain evidence="7 8">AF45-17</strain>
    </source>
</reference>
<dbReference type="PROSITE" id="PS00676">
    <property type="entry name" value="SIGMA54_INTERACT_2"/>
    <property type="match status" value="1"/>
</dbReference>
<evidence type="ECO:0000313" key="8">
    <source>
        <dbReference type="Proteomes" id="UP000260773"/>
    </source>
</evidence>
<evidence type="ECO:0000259" key="5">
    <source>
        <dbReference type="PROSITE" id="PS50045"/>
    </source>
</evidence>
<dbReference type="Pfam" id="PF00158">
    <property type="entry name" value="Sigma54_activat"/>
    <property type="match status" value="1"/>
</dbReference>
<dbReference type="SUPFAM" id="SSF52540">
    <property type="entry name" value="P-loop containing nucleoside triphosphate hydrolases"/>
    <property type="match status" value="1"/>
</dbReference>
<dbReference type="PANTHER" id="PTHR32071:SF57">
    <property type="entry name" value="C4-DICARBOXYLATE TRANSPORT TRANSCRIPTIONAL REGULATORY PROTEIN DCTD"/>
    <property type="match status" value="1"/>
</dbReference>
<dbReference type="CDD" id="cd00009">
    <property type="entry name" value="AAA"/>
    <property type="match status" value="1"/>
</dbReference>
<keyword evidence="1" id="KW-0547">Nucleotide-binding</keyword>
<proteinExistence type="predicted"/>
<dbReference type="PROSITE" id="PS50045">
    <property type="entry name" value="SIGMA54_INTERACT_4"/>
    <property type="match status" value="1"/>
</dbReference>
<dbReference type="NCBIfam" id="TIGR00229">
    <property type="entry name" value="sensory_box"/>
    <property type="match status" value="1"/>
</dbReference>
<dbReference type="Gene3D" id="3.40.50.300">
    <property type="entry name" value="P-loop containing nucleotide triphosphate hydrolases"/>
    <property type="match status" value="1"/>
</dbReference>
<keyword evidence="3" id="KW-0805">Transcription regulation</keyword>
<dbReference type="SMART" id="SM00382">
    <property type="entry name" value="AAA"/>
    <property type="match status" value="1"/>
</dbReference>
<dbReference type="PROSITE" id="PS50112">
    <property type="entry name" value="PAS"/>
    <property type="match status" value="1"/>
</dbReference>
<dbReference type="SUPFAM" id="SSF55785">
    <property type="entry name" value="PYP-like sensor domain (PAS domain)"/>
    <property type="match status" value="1"/>
</dbReference>
<dbReference type="InterPro" id="IPR035965">
    <property type="entry name" value="PAS-like_dom_sf"/>
</dbReference>
<dbReference type="PANTHER" id="PTHR32071">
    <property type="entry name" value="TRANSCRIPTIONAL REGULATORY PROTEIN"/>
    <property type="match status" value="1"/>
</dbReference>
<dbReference type="RefSeq" id="WP_117526502.1">
    <property type="nucleotide sequence ID" value="NZ_JAQENQ010000011.1"/>
</dbReference>
<dbReference type="PRINTS" id="PR01590">
    <property type="entry name" value="HTHFIS"/>
</dbReference>
<evidence type="ECO:0000256" key="3">
    <source>
        <dbReference type="ARBA" id="ARBA00023015"/>
    </source>
</evidence>
<keyword evidence="4" id="KW-0804">Transcription</keyword>
<dbReference type="SMART" id="SM00091">
    <property type="entry name" value="PAS"/>
    <property type="match status" value="1"/>
</dbReference>
<name>A0A3E2TTB2_9FIRM</name>
<dbReference type="PROSITE" id="PS00675">
    <property type="entry name" value="SIGMA54_INTERACT_1"/>
    <property type="match status" value="1"/>
</dbReference>
<dbReference type="CDD" id="cd00130">
    <property type="entry name" value="PAS"/>
    <property type="match status" value="1"/>
</dbReference>
<dbReference type="InterPro" id="IPR058031">
    <property type="entry name" value="AAA_lid_NorR"/>
</dbReference>
<sequence>MNYYKNIVSQILKMTSDGFIITDTEGNVREINKQYADFFGKSRSEIIGKSILNIIPNSKMIDIVKHKFSEEDAVHKYIDGEAKGNSVIVSRSYVEDEDGNVVAGVAQVKFKVQTLAVAKKLMNEYEELEYYREEFQNQNRVDNIIGSDPKFREIIKECLKVAKTDIPVLLTGETGTGKEVMAKALHTNSLRCDKPFVSINCAAIPFELLESELFGYMDGAFTGAKRGGKKGKFQLANGGTIFLDEIGDMPSSMQAKLLRVLQEKEIEPLGSEKSIPLDVRVVAATRQDLEAKMKDGSFREDLYYRLSVFNIHIPPLRERGGDSLELAEFFLDELNHKYKTYKTFSKAVKAYFLKYQWPGNVREVNNVVQSAYAISTENIIDINDIPARMLQQEKPAINLDKNKKSLGQMVDDYEKEVILELLKKHKGNCLEAAKEAGIHKSNFYRKLQKYGIKPAEVE</sequence>
<dbReference type="AlphaFoldDB" id="A0A3E2TTB2"/>
<evidence type="ECO:0000313" key="7">
    <source>
        <dbReference type="EMBL" id="RGB82446.1"/>
    </source>
</evidence>
<evidence type="ECO:0000256" key="2">
    <source>
        <dbReference type="ARBA" id="ARBA00022840"/>
    </source>
</evidence>
<dbReference type="GO" id="GO:0005524">
    <property type="term" value="F:ATP binding"/>
    <property type="evidence" value="ECO:0007669"/>
    <property type="project" value="UniProtKB-KW"/>
</dbReference>
<dbReference type="Pfam" id="PF13426">
    <property type="entry name" value="PAS_9"/>
    <property type="match status" value="1"/>
</dbReference>
<dbReference type="InterPro" id="IPR002197">
    <property type="entry name" value="HTH_Fis"/>
</dbReference>